<organism evidence="2 3">
    <name type="scientific">Boothiomyces macroporosus</name>
    <dbReference type="NCBI Taxonomy" id="261099"/>
    <lineage>
        <taxon>Eukaryota</taxon>
        <taxon>Fungi</taxon>
        <taxon>Fungi incertae sedis</taxon>
        <taxon>Chytridiomycota</taxon>
        <taxon>Chytridiomycota incertae sedis</taxon>
        <taxon>Chytridiomycetes</taxon>
        <taxon>Rhizophydiales</taxon>
        <taxon>Terramycetaceae</taxon>
        <taxon>Boothiomyces</taxon>
    </lineage>
</organism>
<gene>
    <name evidence="2" type="ORF">HK103_005313</name>
</gene>
<keyword evidence="3" id="KW-1185">Reference proteome</keyword>
<sequence>MNLNQEFKLFSRLLYKNKNQFKHFIQYRKLEHVHRIYKKYLLDPKDELLLLGIKILMQAYAWLRLLCKQTYFMPFTLSMMSICSRLMYYSKEMIDKEYLCNIHMPISFKDSTVIEQYPDIIKPIEQYPDIIKPIEQYPDIIKPIQEYPKQTADHPVKNEHSVASPGNEYPKTTKPSESMETNLQDKLTSKPKTKKRKKETKKMDPALDFFGKRSEIDDIFGDF</sequence>
<protein>
    <recommendedName>
        <fullName evidence="4">Nucleolus and neural progenitor protein-like N-terminal domain-containing protein</fullName>
    </recommendedName>
</protein>
<dbReference type="EMBL" id="JADGKB010000049">
    <property type="protein sequence ID" value="KAJ3256570.1"/>
    <property type="molecule type" value="Genomic_DNA"/>
</dbReference>
<feature type="compositionally biased region" description="Basic residues" evidence="1">
    <location>
        <begin position="189"/>
        <end position="200"/>
    </location>
</feature>
<name>A0AAD5Y7V9_9FUNG</name>
<feature type="region of interest" description="Disordered" evidence="1">
    <location>
        <begin position="151"/>
        <end position="205"/>
    </location>
</feature>
<dbReference type="AlphaFoldDB" id="A0AAD5Y7V9"/>
<feature type="compositionally biased region" description="Basic and acidic residues" evidence="1">
    <location>
        <begin position="151"/>
        <end position="160"/>
    </location>
</feature>
<evidence type="ECO:0000313" key="3">
    <source>
        <dbReference type="Proteomes" id="UP001210925"/>
    </source>
</evidence>
<reference evidence="2" key="1">
    <citation type="submission" date="2020-05" db="EMBL/GenBank/DDBJ databases">
        <title>Phylogenomic resolution of chytrid fungi.</title>
        <authorList>
            <person name="Stajich J.E."/>
            <person name="Amses K."/>
            <person name="Simmons R."/>
            <person name="Seto K."/>
            <person name="Myers J."/>
            <person name="Bonds A."/>
            <person name="Quandt C.A."/>
            <person name="Barry K."/>
            <person name="Liu P."/>
            <person name="Grigoriev I."/>
            <person name="Longcore J.E."/>
            <person name="James T.Y."/>
        </authorList>
    </citation>
    <scope>NUCLEOTIDE SEQUENCE</scope>
    <source>
        <strain evidence="2">PLAUS21</strain>
    </source>
</reference>
<accession>A0AAD5Y7V9</accession>
<evidence type="ECO:0000256" key="1">
    <source>
        <dbReference type="SAM" id="MobiDB-lite"/>
    </source>
</evidence>
<dbReference type="Proteomes" id="UP001210925">
    <property type="component" value="Unassembled WGS sequence"/>
</dbReference>
<comment type="caution">
    <text evidence="2">The sequence shown here is derived from an EMBL/GenBank/DDBJ whole genome shotgun (WGS) entry which is preliminary data.</text>
</comment>
<evidence type="ECO:0000313" key="2">
    <source>
        <dbReference type="EMBL" id="KAJ3256570.1"/>
    </source>
</evidence>
<feature type="compositionally biased region" description="Polar residues" evidence="1">
    <location>
        <begin position="173"/>
        <end position="185"/>
    </location>
</feature>
<evidence type="ECO:0008006" key="4">
    <source>
        <dbReference type="Google" id="ProtNLM"/>
    </source>
</evidence>
<proteinExistence type="predicted"/>